<dbReference type="Proteomes" id="UP000681315">
    <property type="component" value="Unassembled WGS sequence"/>
</dbReference>
<name>A0ABS3SPH5_9FLAO</name>
<gene>
    <name evidence="1" type="ORF">J4051_04930</name>
</gene>
<sequence>MKIIDTFAIVKESLYSVQYDTEALNEFAKCFELWNDPIYLREFFEQHKEDLDNKFWNGISIEQAIIKTREDARLFEEEILYIAESGKTERLETLSTLFEPLSQRVIGENLERDKAKGMNRPSWLRIYAIRIEANLFVVCGGAIKLTPTMNTRDHLILELDKLKFTRNYLQEEDDDNLEFFELN</sequence>
<protein>
    <submittedName>
        <fullName evidence="1">Uncharacterized protein</fullName>
    </submittedName>
</protein>
<evidence type="ECO:0000313" key="2">
    <source>
        <dbReference type="Proteomes" id="UP000681315"/>
    </source>
</evidence>
<dbReference type="EMBL" id="JAGEVG010000004">
    <property type="protein sequence ID" value="MBO3097599.1"/>
    <property type="molecule type" value="Genomic_DNA"/>
</dbReference>
<evidence type="ECO:0000313" key="1">
    <source>
        <dbReference type="EMBL" id="MBO3097599.1"/>
    </source>
</evidence>
<comment type="caution">
    <text evidence="1">The sequence shown here is derived from an EMBL/GenBank/DDBJ whole genome shotgun (WGS) entry which is preliminary data.</text>
</comment>
<keyword evidence="2" id="KW-1185">Reference proteome</keyword>
<organism evidence="1 2">
    <name type="scientific">Gelidibacter pelagius</name>
    <dbReference type="NCBI Taxonomy" id="2819985"/>
    <lineage>
        <taxon>Bacteria</taxon>
        <taxon>Pseudomonadati</taxon>
        <taxon>Bacteroidota</taxon>
        <taxon>Flavobacteriia</taxon>
        <taxon>Flavobacteriales</taxon>
        <taxon>Flavobacteriaceae</taxon>
        <taxon>Gelidibacter</taxon>
    </lineage>
</organism>
<accession>A0ABS3SPH5</accession>
<reference evidence="1 2" key="1">
    <citation type="submission" date="2021-03" db="EMBL/GenBank/DDBJ databases">
        <title>Gelidibacter sp. nov., isolated from costal sediment.</title>
        <authorList>
            <person name="Lun K.-Y."/>
        </authorList>
    </citation>
    <scope>NUCLEOTIDE SEQUENCE [LARGE SCALE GENOMIC DNA]</scope>
    <source>
        <strain evidence="1 2">DF109</strain>
    </source>
</reference>
<proteinExistence type="predicted"/>
<dbReference type="RefSeq" id="WP_208232745.1">
    <property type="nucleotide sequence ID" value="NZ_JAGEVG010000004.1"/>
</dbReference>